<feature type="transmembrane region" description="Helical" evidence="2">
    <location>
        <begin position="300"/>
        <end position="320"/>
    </location>
</feature>
<accession>A0A165F205</accession>
<dbReference type="AlphaFoldDB" id="A0A165F205"/>
<dbReference type="STRING" id="1353952.A0A165F205"/>
<feature type="compositionally biased region" description="Pro residues" evidence="1">
    <location>
        <begin position="46"/>
        <end position="56"/>
    </location>
</feature>
<dbReference type="InParanoid" id="A0A165F205"/>
<evidence type="ECO:0000313" key="4">
    <source>
        <dbReference type="Proteomes" id="UP000076842"/>
    </source>
</evidence>
<keyword evidence="2" id="KW-0812">Transmembrane</keyword>
<keyword evidence="2" id="KW-1133">Transmembrane helix</keyword>
<gene>
    <name evidence="3" type="ORF">CALCODRAFT_544890</name>
</gene>
<feature type="compositionally biased region" description="Low complexity" evidence="1">
    <location>
        <begin position="156"/>
        <end position="168"/>
    </location>
</feature>
<dbReference type="Proteomes" id="UP000076842">
    <property type="component" value="Unassembled WGS sequence"/>
</dbReference>
<evidence type="ECO:0000313" key="3">
    <source>
        <dbReference type="EMBL" id="KZT56024.1"/>
    </source>
</evidence>
<evidence type="ECO:0000256" key="1">
    <source>
        <dbReference type="SAM" id="MobiDB-lite"/>
    </source>
</evidence>
<sequence length="374" mass="39557">MSALRSFAPQRWLSKGKKKTATTMTTTTTTAANAATSTHAGDAAPAPVPAPVPAPAAPAAAASASTTARTINAGAFRRKDKGKAVEAAPFVIPVKAVRTPADLADSMLAGWGSQAVALSNMGANELSAVTGGPMTKAEQPEASEGADEVQEKKAAVKAAMARKQQGQDELGEGGSGEGKGREQLAVEEEGGSGEGSRSPRELEEARPPVFIEPPVEEEASIWDMSSVEYQDALLVRRRIGACSGLSGQINVYGTAMGVEKYGWDWVGRLWLESAAWIPAVVAFCSGVYKAGFSPRAIWNLFWGCMFYLVDVVYECVVWCVRKLWPYRHLIVAAIVFVLVLWLVFGINIVKLVQGILKGISGWGKVNESGSSAVA</sequence>
<evidence type="ECO:0000256" key="2">
    <source>
        <dbReference type="SAM" id="Phobius"/>
    </source>
</evidence>
<feature type="compositionally biased region" description="Low complexity" evidence="1">
    <location>
        <begin position="21"/>
        <end position="45"/>
    </location>
</feature>
<keyword evidence="4" id="KW-1185">Reference proteome</keyword>
<keyword evidence="2" id="KW-0472">Membrane</keyword>
<feature type="transmembrane region" description="Helical" evidence="2">
    <location>
        <begin position="329"/>
        <end position="349"/>
    </location>
</feature>
<feature type="compositionally biased region" description="Basic and acidic residues" evidence="1">
    <location>
        <begin position="197"/>
        <end position="206"/>
    </location>
</feature>
<organism evidence="3 4">
    <name type="scientific">Calocera cornea HHB12733</name>
    <dbReference type="NCBI Taxonomy" id="1353952"/>
    <lineage>
        <taxon>Eukaryota</taxon>
        <taxon>Fungi</taxon>
        <taxon>Dikarya</taxon>
        <taxon>Basidiomycota</taxon>
        <taxon>Agaricomycotina</taxon>
        <taxon>Dacrymycetes</taxon>
        <taxon>Dacrymycetales</taxon>
        <taxon>Dacrymycetaceae</taxon>
        <taxon>Calocera</taxon>
    </lineage>
</organism>
<reference evidence="3 4" key="1">
    <citation type="journal article" date="2016" name="Mol. Biol. Evol.">
        <title>Comparative Genomics of Early-Diverging Mushroom-Forming Fungi Provides Insights into the Origins of Lignocellulose Decay Capabilities.</title>
        <authorList>
            <person name="Nagy L.G."/>
            <person name="Riley R."/>
            <person name="Tritt A."/>
            <person name="Adam C."/>
            <person name="Daum C."/>
            <person name="Floudas D."/>
            <person name="Sun H."/>
            <person name="Yadav J.S."/>
            <person name="Pangilinan J."/>
            <person name="Larsson K.H."/>
            <person name="Matsuura K."/>
            <person name="Barry K."/>
            <person name="Labutti K."/>
            <person name="Kuo R."/>
            <person name="Ohm R.A."/>
            <person name="Bhattacharya S.S."/>
            <person name="Shirouzu T."/>
            <person name="Yoshinaga Y."/>
            <person name="Martin F.M."/>
            <person name="Grigoriev I.V."/>
            <person name="Hibbett D.S."/>
        </authorList>
    </citation>
    <scope>NUCLEOTIDE SEQUENCE [LARGE SCALE GENOMIC DNA]</scope>
    <source>
        <strain evidence="3 4">HHB12733</strain>
    </source>
</reference>
<protein>
    <submittedName>
        <fullName evidence="3">Uncharacterized protein</fullName>
    </submittedName>
</protein>
<dbReference type="EMBL" id="KV423985">
    <property type="protein sequence ID" value="KZT56024.1"/>
    <property type="molecule type" value="Genomic_DNA"/>
</dbReference>
<feature type="region of interest" description="Disordered" evidence="1">
    <location>
        <begin position="1"/>
        <end position="67"/>
    </location>
</feature>
<name>A0A165F205_9BASI</name>
<feature type="region of interest" description="Disordered" evidence="1">
    <location>
        <begin position="129"/>
        <end position="207"/>
    </location>
</feature>
<proteinExistence type="predicted"/>
<feature type="compositionally biased region" description="Low complexity" evidence="1">
    <location>
        <begin position="57"/>
        <end position="67"/>
    </location>
</feature>